<accession>A0ABS4E9U8</accession>
<feature type="region of interest" description="Disordered" evidence="1">
    <location>
        <begin position="224"/>
        <end position="249"/>
    </location>
</feature>
<gene>
    <name evidence="2" type="ORF">J2Z43_001073</name>
</gene>
<evidence type="ECO:0000313" key="3">
    <source>
        <dbReference type="Proteomes" id="UP000767291"/>
    </source>
</evidence>
<sequence>MNNNRDIVLRQVNNFTGTLLTKEEEALPKGFNPLRFRQNAITVLNDTKDIEKLKGQEFQIARTLMKGAYLGLDFFNKECYCIIYGGKPSFQTDYKGEIKLAKKYSMNPIKDIYAKLVREGDDYESEIINGQQTVHYKPKPFNNGDVIGAFAVCLFHDGSMLHDDMSKEEIEETRRNYSKMPNGPSWTKSPGEMYKKTILRRLCKLIELDFDNIEQKRAFDEGGDATFDNADEIKEAKEKSVFDDDKEDEDTIQDAEFKIIDDSEELEGQTNMFGGDEVATDK</sequence>
<evidence type="ECO:0000256" key="1">
    <source>
        <dbReference type="SAM" id="MobiDB-lite"/>
    </source>
</evidence>
<dbReference type="NCBIfam" id="TIGR00616">
    <property type="entry name" value="rect"/>
    <property type="match status" value="1"/>
</dbReference>
<feature type="region of interest" description="Disordered" evidence="1">
    <location>
        <begin position="263"/>
        <end position="282"/>
    </location>
</feature>
<dbReference type="Proteomes" id="UP000767291">
    <property type="component" value="Unassembled WGS sequence"/>
</dbReference>
<dbReference type="InterPro" id="IPR004590">
    <property type="entry name" value="ssDNA_annealing_RecT"/>
</dbReference>
<comment type="caution">
    <text evidence="2">The sequence shown here is derived from an EMBL/GenBank/DDBJ whole genome shotgun (WGS) entry which is preliminary data.</text>
</comment>
<feature type="compositionally biased region" description="Basic and acidic residues" evidence="1">
    <location>
        <begin position="231"/>
        <end position="243"/>
    </location>
</feature>
<evidence type="ECO:0000313" key="2">
    <source>
        <dbReference type="EMBL" id="MBP1854683.1"/>
    </source>
</evidence>
<dbReference type="Pfam" id="PF03837">
    <property type="entry name" value="RecT"/>
    <property type="match status" value="1"/>
</dbReference>
<reference evidence="2 3" key="1">
    <citation type="submission" date="2021-03" db="EMBL/GenBank/DDBJ databases">
        <title>Genomic Encyclopedia of Type Strains, Phase IV (KMG-IV): sequencing the most valuable type-strain genomes for metagenomic binning, comparative biology and taxonomic classification.</title>
        <authorList>
            <person name="Goeker M."/>
        </authorList>
    </citation>
    <scope>NUCLEOTIDE SEQUENCE [LARGE SCALE GENOMIC DNA]</scope>
    <source>
        <strain evidence="2 3">DSM 1289</strain>
    </source>
</reference>
<dbReference type="EMBL" id="JAGGJX010000001">
    <property type="protein sequence ID" value="MBP1854683.1"/>
    <property type="molecule type" value="Genomic_DNA"/>
</dbReference>
<organism evidence="2 3">
    <name type="scientific">Metaclostridioides mangenotii</name>
    <dbReference type="NCBI Taxonomy" id="1540"/>
    <lineage>
        <taxon>Bacteria</taxon>
        <taxon>Bacillati</taxon>
        <taxon>Bacillota</taxon>
        <taxon>Clostridia</taxon>
        <taxon>Peptostreptococcales</taxon>
        <taxon>Peptostreptococcaceae</taxon>
        <taxon>Metaclostridioides</taxon>
    </lineage>
</organism>
<protein>
    <submittedName>
        <fullName evidence="2">Recombination protein RecT</fullName>
    </submittedName>
</protein>
<dbReference type="RefSeq" id="WP_209456158.1">
    <property type="nucleotide sequence ID" value="NZ_BAAACS010000013.1"/>
</dbReference>
<dbReference type="InterPro" id="IPR018330">
    <property type="entry name" value="RecT_fam"/>
</dbReference>
<keyword evidence="3" id="KW-1185">Reference proteome</keyword>
<name>A0ABS4E9U8_9FIRM</name>
<proteinExistence type="predicted"/>